<dbReference type="Gene3D" id="2.130.10.10">
    <property type="entry name" value="YVTN repeat-like/Quinoprotein amine dehydrogenase"/>
    <property type="match status" value="1"/>
</dbReference>
<dbReference type="InterPro" id="IPR031148">
    <property type="entry name" value="Plexin"/>
</dbReference>
<evidence type="ECO:0000256" key="1">
    <source>
        <dbReference type="PROSITE-ProRule" id="PRU00352"/>
    </source>
</evidence>
<dbReference type="InterPro" id="IPR001627">
    <property type="entry name" value="Semap_dom"/>
</dbReference>
<dbReference type="EMBL" id="JAODUP010000550">
    <property type="protein sequence ID" value="KAK2147484.1"/>
    <property type="molecule type" value="Genomic_DNA"/>
</dbReference>
<sequence>MANEAGRLRGNGFLLMSVILGCVRSGEMLSSGFARRIAGSDLSQVTVDPDTGDVFVAGSNVVARLDPDLKSYASLRTGPVLDSVTCDPADPRSCRGLSPHDNEARILEVDPDGGRLIFCGTVRQGLCSVIPTDDLSALRNLSTTNEANYAGSRETNFAFFAGDVDDDDSRRSLYVASTYDGRPLSLSQPALSARRLARSGTGYRLEYASDDDMGSLRRRTAVAIDETYIEDYRVKYVYGFEYKGFAYFVTLQRQNIDTTGSFEARLARVCRNDPGFYSYTELRLSCRKMNGITTFYNIPQAAFLADVGDLRNRVGATREDKVLYVLYGRSKDKDNDTADPSYGTGLCGYSMSGVEEEFVKAQKNCYMEKGSLLEWIQPNRHCRKDLKIATSIDSSFCGDPLNVGIDSRYSHSSTTETLFTTTYLATSLAVVIYKGRTIAIMGTSTGEILK</sequence>
<name>A0AAD9J6Q3_9ANNE</name>
<dbReference type="SMART" id="SM00630">
    <property type="entry name" value="Sema"/>
    <property type="match status" value="1"/>
</dbReference>
<dbReference type="InterPro" id="IPR015943">
    <property type="entry name" value="WD40/YVTN_repeat-like_dom_sf"/>
</dbReference>
<dbReference type="GO" id="GO:0030334">
    <property type="term" value="P:regulation of cell migration"/>
    <property type="evidence" value="ECO:0007669"/>
    <property type="project" value="TreeGrafter"/>
</dbReference>
<dbReference type="AlphaFoldDB" id="A0AAD9J6Q3"/>
<gene>
    <name evidence="4" type="ORF">LSH36_550g02014</name>
</gene>
<feature type="signal peptide" evidence="2">
    <location>
        <begin position="1"/>
        <end position="25"/>
    </location>
</feature>
<dbReference type="PANTHER" id="PTHR22625">
    <property type="entry name" value="PLEXIN"/>
    <property type="match status" value="1"/>
</dbReference>
<dbReference type="Proteomes" id="UP001208570">
    <property type="component" value="Unassembled WGS sequence"/>
</dbReference>
<dbReference type="GO" id="GO:0005886">
    <property type="term" value="C:plasma membrane"/>
    <property type="evidence" value="ECO:0007669"/>
    <property type="project" value="TreeGrafter"/>
</dbReference>
<dbReference type="InterPro" id="IPR036352">
    <property type="entry name" value="Semap_dom_sf"/>
</dbReference>
<dbReference type="PROSITE" id="PS51257">
    <property type="entry name" value="PROKAR_LIPOPROTEIN"/>
    <property type="match status" value="1"/>
</dbReference>
<evidence type="ECO:0000256" key="2">
    <source>
        <dbReference type="SAM" id="SignalP"/>
    </source>
</evidence>
<proteinExistence type="predicted"/>
<evidence type="ECO:0000313" key="4">
    <source>
        <dbReference type="EMBL" id="KAK2147484.1"/>
    </source>
</evidence>
<dbReference type="GO" id="GO:0002116">
    <property type="term" value="C:semaphorin receptor complex"/>
    <property type="evidence" value="ECO:0007669"/>
    <property type="project" value="TreeGrafter"/>
</dbReference>
<feature type="chain" id="PRO_5042061881" description="Sema domain-containing protein" evidence="2">
    <location>
        <begin position="26"/>
        <end position="450"/>
    </location>
</feature>
<feature type="non-terminal residue" evidence="4">
    <location>
        <position position="1"/>
    </location>
</feature>
<keyword evidence="5" id="KW-1185">Reference proteome</keyword>
<accession>A0AAD9J6Q3</accession>
<feature type="domain" description="Sema" evidence="3">
    <location>
        <begin position="17"/>
        <end position="450"/>
    </location>
</feature>
<comment type="caution">
    <text evidence="4">The sequence shown here is derived from an EMBL/GenBank/DDBJ whole genome shotgun (WGS) entry which is preliminary data.</text>
</comment>
<dbReference type="SUPFAM" id="SSF101912">
    <property type="entry name" value="Sema domain"/>
    <property type="match status" value="1"/>
</dbReference>
<dbReference type="GO" id="GO:0017154">
    <property type="term" value="F:semaphorin receptor activity"/>
    <property type="evidence" value="ECO:0007669"/>
    <property type="project" value="InterPro"/>
</dbReference>
<evidence type="ECO:0000259" key="3">
    <source>
        <dbReference type="PROSITE" id="PS51004"/>
    </source>
</evidence>
<dbReference type="PANTHER" id="PTHR22625:SF70">
    <property type="entry name" value="PLEXIN A, ISOFORM A"/>
    <property type="match status" value="1"/>
</dbReference>
<protein>
    <recommendedName>
        <fullName evidence="3">Sema domain-containing protein</fullName>
    </recommendedName>
</protein>
<evidence type="ECO:0000313" key="5">
    <source>
        <dbReference type="Proteomes" id="UP001208570"/>
    </source>
</evidence>
<dbReference type="PROSITE" id="PS51004">
    <property type="entry name" value="SEMA"/>
    <property type="match status" value="1"/>
</dbReference>
<reference evidence="4" key="1">
    <citation type="journal article" date="2023" name="Mol. Biol. Evol.">
        <title>Third-Generation Sequencing Reveals the Adaptive Role of the Epigenome in Three Deep-Sea Polychaetes.</title>
        <authorList>
            <person name="Perez M."/>
            <person name="Aroh O."/>
            <person name="Sun Y."/>
            <person name="Lan Y."/>
            <person name="Juniper S.K."/>
            <person name="Young C.R."/>
            <person name="Angers B."/>
            <person name="Qian P.Y."/>
        </authorList>
    </citation>
    <scope>NUCLEOTIDE SEQUENCE</scope>
    <source>
        <strain evidence="4">P08H-3</strain>
    </source>
</reference>
<keyword evidence="2" id="KW-0732">Signal</keyword>
<organism evidence="4 5">
    <name type="scientific">Paralvinella palmiformis</name>
    <dbReference type="NCBI Taxonomy" id="53620"/>
    <lineage>
        <taxon>Eukaryota</taxon>
        <taxon>Metazoa</taxon>
        <taxon>Spiralia</taxon>
        <taxon>Lophotrochozoa</taxon>
        <taxon>Annelida</taxon>
        <taxon>Polychaeta</taxon>
        <taxon>Sedentaria</taxon>
        <taxon>Canalipalpata</taxon>
        <taxon>Terebellida</taxon>
        <taxon>Terebelliformia</taxon>
        <taxon>Alvinellidae</taxon>
        <taxon>Paralvinella</taxon>
    </lineage>
</organism>
<comment type="caution">
    <text evidence="1">Lacks conserved residue(s) required for the propagation of feature annotation.</text>
</comment>